<dbReference type="Pfam" id="PF04773">
    <property type="entry name" value="FecR"/>
    <property type="match status" value="1"/>
</dbReference>
<evidence type="ECO:0000313" key="4">
    <source>
        <dbReference type="EMBL" id="MFA9191264.1"/>
    </source>
</evidence>
<keyword evidence="1" id="KW-0472">Membrane</keyword>
<organism evidence="4 5">
    <name type="scientific">Flavobacterium zubiriense</name>
    <dbReference type="NCBI Taxonomy" id="3138075"/>
    <lineage>
        <taxon>Bacteria</taxon>
        <taxon>Pseudomonadati</taxon>
        <taxon>Bacteroidota</taxon>
        <taxon>Flavobacteriia</taxon>
        <taxon>Flavobacteriales</taxon>
        <taxon>Flavobacteriaceae</taxon>
        <taxon>Flavobacterium</taxon>
    </lineage>
</organism>
<dbReference type="Gene3D" id="3.55.50.30">
    <property type="match status" value="1"/>
</dbReference>
<feature type="domain" description="Protein FecR C-terminal" evidence="3">
    <location>
        <begin position="234"/>
        <end position="302"/>
    </location>
</feature>
<reference evidence="4 5" key="1">
    <citation type="submission" date="2024-04" db="EMBL/GenBank/DDBJ databases">
        <title>New Clade of Flavobacterium.</title>
        <authorList>
            <person name="Matos L."/>
            <person name="Proenca D.N."/>
            <person name="Fransisco R.M."/>
            <person name="Chung A.P."/>
            <person name="Maccario L."/>
            <person name="Sorensen S.J."/>
            <person name="Morais P.V."/>
        </authorList>
    </citation>
    <scope>NUCLEOTIDE SEQUENCE [LARGE SCALE GENOMIC DNA]</scope>
    <source>
        <strain evidence="4 5">FZUC8N2.13</strain>
    </source>
</reference>
<dbReference type="Proteomes" id="UP001574169">
    <property type="component" value="Unassembled WGS sequence"/>
</dbReference>
<sequence length="309" mass="35158">MNKEQFKIIAKKYSENQCNDQERSIVEAFFNEMQKSQSADVVLLSNKKRERISRAIDAQTIKSTKKTFRLRILQVAAIAVLFLGISFLIKQFATPKEIIQITNSVEKKEIILQDGSIVVLNRNSTLSYPEKFGNTRSIKLTGEAYFKVKRNPKKPFIVTMQDMTLEVLGTSFNINSYAKSPTKVSVLTGIVNLKSNSGKSVMLTKNQHADFVNSAFHVTKAKSVEKIAWTKNNIVLEQTTLGEIAKILENSYNVTIDFEDNELEKLIISGKFNEEKLENILASIAFVKKLKIDYLTKNQIIIRRDTTNY</sequence>
<dbReference type="RefSeq" id="WP_373406255.1">
    <property type="nucleotide sequence ID" value="NZ_JBCFQL010000007.1"/>
</dbReference>
<dbReference type="PIRSF" id="PIRSF018266">
    <property type="entry name" value="FecR"/>
    <property type="match status" value="1"/>
</dbReference>
<gene>
    <name evidence="4" type="ORF">AAGV28_07770</name>
</gene>
<dbReference type="EMBL" id="JBCFQL010000007">
    <property type="protein sequence ID" value="MFA9191264.1"/>
    <property type="molecule type" value="Genomic_DNA"/>
</dbReference>
<dbReference type="PANTHER" id="PTHR30273:SF2">
    <property type="entry name" value="PROTEIN FECR"/>
    <property type="match status" value="1"/>
</dbReference>
<name>A0ABV4TB90_9FLAO</name>
<keyword evidence="1" id="KW-0812">Transmembrane</keyword>
<dbReference type="PANTHER" id="PTHR30273">
    <property type="entry name" value="PERIPLASMIC SIGNAL SENSOR AND SIGMA FACTOR ACTIVATOR FECR-RELATED"/>
    <property type="match status" value="1"/>
</dbReference>
<evidence type="ECO:0000256" key="1">
    <source>
        <dbReference type="SAM" id="Phobius"/>
    </source>
</evidence>
<dbReference type="InterPro" id="IPR032508">
    <property type="entry name" value="FecR_C"/>
</dbReference>
<dbReference type="InterPro" id="IPR012373">
    <property type="entry name" value="Ferrdict_sens_TM"/>
</dbReference>
<dbReference type="Gene3D" id="2.60.120.1440">
    <property type="match status" value="1"/>
</dbReference>
<keyword evidence="5" id="KW-1185">Reference proteome</keyword>
<protein>
    <submittedName>
        <fullName evidence="4">FecR family protein</fullName>
    </submittedName>
</protein>
<keyword evidence="1" id="KW-1133">Transmembrane helix</keyword>
<dbReference type="Pfam" id="PF16344">
    <property type="entry name" value="FecR_C"/>
    <property type="match status" value="1"/>
</dbReference>
<comment type="caution">
    <text evidence="4">The sequence shown here is derived from an EMBL/GenBank/DDBJ whole genome shotgun (WGS) entry which is preliminary data.</text>
</comment>
<proteinExistence type="predicted"/>
<feature type="domain" description="FecR protein" evidence="2">
    <location>
        <begin position="102"/>
        <end position="191"/>
    </location>
</feature>
<evidence type="ECO:0000313" key="5">
    <source>
        <dbReference type="Proteomes" id="UP001574169"/>
    </source>
</evidence>
<evidence type="ECO:0000259" key="2">
    <source>
        <dbReference type="Pfam" id="PF04773"/>
    </source>
</evidence>
<dbReference type="InterPro" id="IPR006860">
    <property type="entry name" value="FecR"/>
</dbReference>
<accession>A0ABV4TB90</accession>
<evidence type="ECO:0000259" key="3">
    <source>
        <dbReference type="Pfam" id="PF16344"/>
    </source>
</evidence>
<feature type="transmembrane region" description="Helical" evidence="1">
    <location>
        <begin position="72"/>
        <end position="89"/>
    </location>
</feature>